<evidence type="ECO:0000313" key="4">
    <source>
        <dbReference type="Proteomes" id="UP000608754"/>
    </source>
</evidence>
<protein>
    <submittedName>
        <fullName evidence="3">VanZ family protein</fullName>
    </submittedName>
</protein>
<name>A0A8J7FST9_9FLAO</name>
<keyword evidence="4" id="KW-1185">Reference proteome</keyword>
<feature type="transmembrane region" description="Helical" evidence="1">
    <location>
        <begin position="85"/>
        <end position="105"/>
    </location>
</feature>
<evidence type="ECO:0000259" key="2">
    <source>
        <dbReference type="Pfam" id="PF04892"/>
    </source>
</evidence>
<dbReference type="EMBL" id="JADGIK010000003">
    <property type="protein sequence ID" value="MBF0597042.1"/>
    <property type="molecule type" value="Genomic_DNA"/>
</dbReference>
<evidence type="ECO:0000313" key="3">
    <source>
        <dbReference type="EMBL" id="MBF0597042.1"/>
    </source>
</evidence>
<dbReference type="Proteomes" id="UP000608754">
    <property type="component" value="Unassembled WGS sequence"/>
</dbReference>
<comment type="caution">
    <text evidence="3">The sequence shown here is derived from an EMBL/GenBank/DDBJ whole genome shotgun (WGS) entry which is preliminary data.</text>
</comment>
<proteinExistence type="predicted"/>
<keyword evidence="1" id="KW-0812">Transmembrane</keyword>
<feature type="domain" description="VanZ-like" evidence="2">
    <location>
        <begin position="34"/>
        <end position="103"/>
    </location>
</feature>
<reference evidence="3" key="1">
    <citation type="submission" date="2020-10" db="EMBL/GenBank/DDBJ databases">
        <authorList>
            <person name="Lu T."/>
            <person name="Wang Q."/>
            <person name="Han X."/>
        </authorList>
    </citation>
    <scope>NUCLEOTIDE SEQUENCE</scope>
    <source>
        <strain evidence="3">WQ 117</strain>
    </source>
</reference>
<dbReference type="InterPro" id="IPR006976">
    <property type="entry name" value="VanZ-like"/>
</dbReference>
<dbReference type="RefSeq" id="WP_194182590.1">
    <property type="nucleotide sequence ID" value="NZ_JADGIK010000003.1"/>
</dbReference>
<dbReference type="PANTHER" id="PTHR28008">
    <property type="entry name" value="DOMAIN PROTEIN, PUTATIVE (AFU_ORTHOLOGUE AFUA_3G10980)-RELATED"/>
    <property type="match status" value="1"/>
</dbReference>
<sequence>MASVLYATLMPGSNLKSMDHIGFSNLLKFDNSDKVVHACMFFGLAFLIQSTFKLSIKKYILIPFLISFMIEILQGIMPYGRTFDWYDLLANTFGILLATGLVQSIKKAKS</sequence>
<dbReference type="AlphaFoldDB" id="A0A8J7FST9"/>
<keyword evidence="1" id="KW-0472">Membrane</keyword>
<feature type="transmembrane region" description="Helical" evidence="1">
    <location>
        <begin position="35"/>
        <end position="52"/>
    </location>
</feature>
<accession>A0A8J7FST9</accession>
<organism evidence="3 4">
    <name type="scientific">Faecalibacter rhinopitheci</name>
    <dbReference type="NCBI Taxonomy" id="2779678"/>
    <lineage>
        <taxon>Bacteria</taxon>
        <taxon>Pseudomonadati</taxon>
        <taxon>Bacteroidota</taxon>
        <taxon>Flavobacteriia</taxon>
        <taxon>Flavobacteriales</taxon>
        <taxon>Weeksellaceae</taxon>
        <taxon>Faecalibacter</taxon>
    </lineage>
</organism>
<evidence type="ECO:0000256" key="1">
    <source>
        <dbReference type="SAM" id="Phobius"/>
    </source>
</evidence>
<feature type="transmembrane region" description="Helical" evidence="1">
    <location>
        <begin position="59"/>
        <end position="79"/>
    </location>
</feature>
<dbReference type="PANTHER" id="PTHR28008:SF1">
    <property type="entry name" value="DOMAIN PROTEIN, PUTATIVE (AFU_ORTHOLOGUE AFUA_3G10980)-RELATED"/>
    <property type="match status" value="1"/>
</dbReference>
<gene>
    <name evidence="3" type="ORF">IM532_06220</name>
</gene>
<keyword evidence="1" id="KW-1133">Transmembrane helix</keyword>
<dbReference type="Pfam" id="PF04892">
    <property type="entry name" value="VanZ"/>
    <property type="match status" value="1"/>
</dbReference>